<dbReference type="FunFam" id="1.10.3210.10:FF:000008">
    <property type="entry name" value="3'-5' exoribonuclease YhaM"/>
    <property type="match status" value="1"/>
</dbReference>
<name>A0A0R2J0N5_9LACO</name>
<dbReference type="EMBL" id="JQBR01000001">
    <property type="protein sequence ID" value="KRN67770.1"/>
    <property type="molecule type" value="Genomic_DNA"/>
</dbReference>
<dbReference type="AlphaFoldDB" id="A0A0R2J0N5"/>
<dbReference type="PROSITE" id="PS51831">
    <property type="entry name" value="HD"/>
    <property type="match status" value="1"/>
</dbReference>
<dbReference type="InterPro" id="IPR012340">
    <property type="entry name" value="NA-bd_OB-fold"/>
</dbReference>
<accession>A0A0R2J0N5</accession>
<dbReference type="Gene3D" id="2.40.50.140">
    <property type="entry name" value="Nucleic acid-binding proteins"/>
    <property type="match status" value="1"/>
</dbReference>
<dbReference type="InterPro" id="IPR003607">
    <property type="entry name" value="HD/PDEase_dom"/>
</dbReference>
<dbReference type="CDD" id="cd04492">
    <property type="entry name" value="YhaM_OBF_like"/>
    <property type="match status" value="1"/>
</dbReference>
<keyword evidence="2" id="KW-0540">Nuclease</keyword>
<keyword evidence="1 4" id="KW-0378">Hydrolase</keyword>
<proteinExistence type="predicted"/>
<dbReference type="InterPro" id="IPR004365">
    <property type="entry name" value="NA-bd_OB_tRNA"/>
</dbReference>
<dbReference type="STRING" id="319652.IV80_GL000314"/>
<dbReference type="Pfam" id="PF01966">
    <property type="entry name" value="HD"/>
    <property type="match status" value="1"/>
</dbReference>
<evidence type="ECO:0000313" key="4">
    <source>
        <dbReference type="EMBL" id="KRN67770.1"/>
    </source>
</evidence>
<evidence type="ECO:0000256" key="2">
    <source>
        <dbReference type="ARBA" id="ARBA00022839"/>
    </source>
</evidence>
<dbReference type="OrthoDB" id="9778453at2"/>
<dbReference type="CDD" id="cd00077">
    <property type="entry name" value="HDc"/>
    <property type="match status" value="1"/>
</dbReference>
<dbReference type="GO" id="GO:0004527">
    <property type="term" value="F:exonuclease activity"/>
    <property type="evidence" value="ECO:0007669"/>
    <property type="project" value="UniProtKB-KW"/>
</dbReference>
<evidence type="ECO:0000259" key="3">
    <source>
        <dbReference type="PROSITE" id="PS51831"/>
    </source>
</evidence>
<keyword evidence="2" id="KW-0269">Exonuclease</keyword>
<dbReference type="PANTHER" id="PTHR37294:SF1">
    <property type="entry name" value="3'-5' EXORIBONUCLEASE YHAM"/>
    <property type="match status" value="1"/>
</dbReference>
<dbReference type="GO" id="GO:0003676">
    <property type="term" value="F:nucleic acid binding"/>
    <property type="evidence" value="ECO:0007669"/>
    <property type="project" value="InterPro"/>
</dbReference>
<dbReference type="Gene3D" id="1.10.3210.10">
    <property type="entry name" value="Hypothetical protein af1432"/>
    <property type="match status" value="1"/>
</dbReference>
<dbReference type="GO" id="GO:0031125">
    <property type="term" value="P:rRNA 3'-end processing"/>
    <property type="evidence" value="ECO:0007669"/>
    <property type="project" value="TreeGrafter"/>
</dbReference>
<dbReference type="InterPro" id="IPR006674">
    <property type="entry name" value="HD_domain"/>
</dbReference>
<evidence type="ECO:0000256" key="1">
    <source>
        <dbReference type="ARBA" id="ARBA00022801"/>
    </source>
</evidence>
<protein>
    <submittedName>
        <fullName evidence="4">HD-superfamily hydrolase</fullName>
    </submittedName>
</protein>
<gene>
    <name evidence="4" type="ORF">IV80_GL000314</name>
</gene>
<comment type="caution">
    <text evidence="4">The sequence shown here is derived from an EMBL/GenBank/DDBJ whole genome shotgun (WGS) entry which is preliminary data.</text>
</comment>
<dbReference type="RefSeq" id="WP_057748481.1">
    <property type="nucleotide sequence ID" value="NZ_BJVH01000001.1"/>
</dbReference>
<sequence length="319" mass="35891">MEDKKLFDFAVDETLNIFVLIKSAEVRVAKNGKDFLSMVFEDRSGDIGGKFWDASSEDIDNFQAGKVVFLNGKRENYKGTPQIKILSMRVATETEPNNASLYTKKAPMTVSDMKEEISQLLFDITNPNWNRVVRFLIQKYDQQFYTYPAAKTNHHAFQGGLAFHTISILRLAKNVSDQYPQIDRSLLYAGAILHDLGKTIELSGPVSTTYTVEGNLLGHIVIMDGEIVKACQELKISDSSEDILLLRHMIVSHHGLKEYGSPIEPLLLEAVVLHDLDDLDASIQMVTGALSHTKAGTFSERIFGMDGRNFYKRISHQKE</sequence>
<evidence type="ECO:0000313" key="5">
    <source>
        <dbReference type="Proteomes" id="UP000051568"/>
    </source>
</evidence>
<dbReference type="Proteomes" id="UP000051568">
    <property type="component" value="Unassembled WGS sequence"/>
</dbReference>
<reference evidence="4 5" key="1">
    <citation type="journal article" date="2015" name="Genome Announc.">
        <title>Expanding the biotechnology potential of lactobacilli through comparative genomics of 213 strains and associated genera.</title>
        <authorList>
            <person name="Sun Z."/>
            <person name="Harris H.M."/>
            <person name="McCann A."/>
            <person name="Guo C."/>
            <person name="Argimon S."/>
            <person name="Zhang W."/>
            <person name="Yang X."/>
            <person name="Jeffery I.B."/>
            <person name="Cooney J.C."/>
            <person name="Kagawa T.F."/>
            <person name="Liu W."/>
            <person name="Song Y."/>
            <person name="Salvetti E."/>
            <person name="Wrobel A."/>
            <person name="Rasinkangas P."/>
            <person name="Parkhill J."/>
            <person name="Rea M.C."/>
            <person name="O'Sullivan O."/>
            <person name="Ritari J."/>
            <person name="Douillard F.P."/>
            <person name="Paul Ross R."/>
            <person name="Yang R."/>
            <person name="Briner A.E."/>
            <person name="Felis G.E."/>
            <person name="de Vos W.M."/>
            <person name="Barrangou R."/>
            <person name="Klaenhammer T.R."/>
            <person name="Caufield P.W."/>
            <person name="Cui Y."/>
            <person name="Zhang H."/>
            <person name="O'Toole P.W."/>
        </authorList>
    </citation>
    <scope>NUCLEOTIDE SEQUENCE [LARGE SCALE GENOMIC DNA]</scope>
    <source>
        <strain evidence="4 5">DSM 17757</strain>
    </source>
</reference>
<dbReference type="PATRIC" id="fig|319652.3.peg.317"/>
<feature type="domain" description="HD" evidence="3">
    <location>
        <begin position="164"/>
        <end position="282"/>
    </location>
</feature>
<keyword evidence="5" id="KW-1185">Reference proteome</keyword>
<dbReference type="InterPro" id="IPR050798">
    <property type="entry name" value="YhaM_exoribonuc/phosphodiest"/>
</dbReference>
<dbReference type="Pfam" id="PF01336">
    <property type="entry name" value="tRNA_anti-codon"/>
    <property type="match status" value="1"/>
</dbReference>
<organism evidence="4 5">
    <name type="scientific">Pediococcus cellicola</name>
    <dbReference type="NCBI Taxonomy" id="319652"/>
    <lineage>
        <taxon>Bacteria</taxon>
        <taxon>Bacillati</taxon>
        <taxon>Bacillota</taxon>
        <taxon>Bacilli</taxon>
        <taxon>Lactobacillales</taxon>
        <taxon>Lactobacillaceae</taxon>
        <taxon>Pediococcus</taxon>
    </lineage>
</organism>
<dbReference type="PANTHER" id="PTHR37294">
    <property type="entry name" value="3'-5' EXORIBONUCLEASE YHAM"/>
    <property type="match status" value="1"/>
</dbReference>
<dbReference type="SUPFAM" id="SSF109604">
    <property type="entry name" value="HD-domain/PDEase-like"/>
    <property type="match status" value="1"/>
</dbReference>